<keyword evidence="2" id="KW-1185">Reference proteome</keyword>
<gene>
    <name evidence="1" type="ORF">HPB49_009614</name>
</gene>
<proteinExistence type="predicted"/>
<organism evidence="1 2">
    <name type="scientific">Dermacentor silvarum</name>
    <name type="common">Tick</name>
    <dbReference type="NCBI Taxonomy" id="543639"/>
    <lineage>
        <taxon>Eukaryota</taxon>
        <taxon>Metazoa</taxon>
        <taxon>Ecdysozoa</taxon>
        <taxon>Arthropoda</taxon>
        <taxon>Chelicerata</taxon>
        <taxon>Arachnida</taxon>
        <taxon>Acari</taxon>
        <taxon>Parasitiformes</taxon>
        <taxon>Ixodida</taxon>
        <taxon>Ixodoidea</taxon>
        <taxon>Ixodidae</taxon>
        <taxon>Rhipicephalinae</taxon>
        <taxon>Dermacentor</taxon>
    </lineage>
</organism>
<name>A0ACB8DCF5_DERSI</name>
<sequence length="435" mass="49170">MRKLIPSDPELRTKWLKVISRDDWTPNTTSCYSTVCSRHFGCSDFKEGCKIRKLKKDAVPSIFEKYPAYLQPPKNRERSDASVGKRVSAAQVNRPPPKQRAVESQLESPWLPLNYLPSVDVTSQELSLMDCSGTELPLHLKNAASERCITTTVLVDRAVQLSSLYSVSAMDKRKWRRKERDLNARIERLKKTVDKYKQELQKLKEEYYVSAFLQFVEEVKEKDLTASILVEQVQNFAKKKPTTLERFMGSSRGEVGMTELVKQRLSAELASNPSLQARACSLIVDEMRLKQRLLYPKQRDAFIGEVDYAAMKFLQEQAGHPCDASFAGVGPTVQFMDTVHRCFVLMDVSNCTQHIHQKNADCKQFESAGDEGLIWLETSFLDYLADLKTNTSSKSPDTTIGVHDEGVHEASAVPPVRARGIEQDPMTPLTEGLEG</sequence>
<protein>
    <submittedName>
        <fullName evidence="1">Uncharacterized protein</fullName>
    </submittedName>
</protein>
<dbReference type="EMBL" id="CM023471">
    <property type="protein sequence ID" value="KAH7965673.1"/>
    <property type="molecule type" value="Genomic_DNA"/>
</dbReference>
<reference evidence="1" key="1">
    <citation type="submission" date="2020-05" db="EMBL/GenBank/DDBJ databases">
        <title>Large-scale comparative analyses of tick genomes elucidate their genetic diversity and vector capacities.</title>
        <authorList>
            <person name="Jia N."/>
            <person name="Wang J."/>
            <person name="Shi W."/>
            <person name="Du L."/>
            <person name="Sun Y."/>
            <person name="Zhan W."/>
            <person name="Jiang J."/>
            <person name="Wang Q."/>
            <person name="Zhang B."/>
            <person name="Ji P."/>
            <person name="Sakyi L.B."/>
            <person name="Cui X."/>
            <person name="Yuan T."/>
            <person name="Jiang B."/>
            <person name="Yang W."/>
            <person name="Lam T.T.-Y."/>
            <person name="Chang Q."/>
            <person name="Ding S."/>
            <person name="Wang X."/>
            <person name="Zhu J."/>
            <person name="Ruan X."/>
            <person name="Zhao L."/>
            <person name="Wei J."/>
            <person name="Que T."/>
            <person name="Du C."/>
            <person name="Cheng J."/>
            <person name="Dai P."/>
            <person name="Han X."/>
            <person name="Huang E."/>
            <person name="Gao Y."/>
            <person name="Liu J."/>
            <person name="Shao H."/>
            <person name="Ye R."/>
            <person name="Li L."/>
            <person name="Wei W."/>
            <person name="Wang X."/>
            <person name="Wang C."/>
            <person name="Yang T."/>
            <person name="Huo Q."/>
            <person name="Li W."/>
            <person name="Guo W."/>
            <person name="Chen H."/>
            <person name="Zhou L."/>
            <person name="Ni X."/>
            <person name="Tian J."/>
            <person name="Zhou Y."/>
            <person name="Sheng Y."/>
            <person name="Liu T."/>
            <person name="Pan Y."/>
            <person name="Xia L."/>
            <person name="Li J."/>
            <person name="Zhao F."/>
            <person name="Cao W."/>
        </authorList>
    </citation>
    <scope>NUCLEOTIDE SEQUENCE</scope>
    <source>
        <strain evidence="1">Dsil-2018</strain>
    </source>
</reference>
<accession>A0ACB8DCF5</accession>
<evidence type="ECO:0000313" key="1">
    <source>
        <dbReference type="EMBL" id="KAH7965673.1"/>
    </source>
</evidence>
<comment type="caution">
    <text evidence="1">The sequence shown here is derived from an EMBL/GenBank/DDBJ whole genome shotgun (WGS) entry which is preliminary data.</text>
</comment>
<dbReference type="Proteomes" id="UP000821865">
    <property type="component" value="Chromosome 2"/>
</dbReference>
<evidence type="ECO:0000313" key="2">
    <source>
        <dbReference type="Proteomes" id="UP000821865"/>
    </source>
</evidence>